<dbReference type="PANTHER" id="PTHR12001:SF86">
    <property type="entry name" value="GERANYLGERANYL DIPHOSPHATE SYNTHASE"/>
    <property type="match status" value="1"/>
</dbReference>
<dbReference type="InterPro" id="IPR008949">
    <property type="entry name" value="Isoprenoid_synthase_dom_sf"/>
</dbReference>
<evidence type="ECO:0000313" key="3">
    <source>
        <dbReference type="EMBL" id="GAI06156.1"/>
    </source>
</evidence>
<evidence type="ECO:0000256" key="1">
    <source>
        <dbReference type="ARBA" id="ARBA00022723"/>
    </source>
</evidence>
<dbReference type="SFLD" id="SFLDS00005">
    <property type="entry name" value="Isoprenoid_Synthase_Type_I"/>
    <property type="match status" value="1"/>
</dbReference>
<name>X1LJZ5_9ZZZZ</name>
<dbReference type="PROSITE" id="PS00444">
    <property type="entry name" value="POLYPRENYL_SYNTHASE_2"/>
    <property type="match status" value="1"/>
</dbReference>
<dbReference type="EMBL" id="BARV01003377">
    <property type="protein sequence ID" value="GAI06156.1"/>
    <property type="molecule type" value="Genomic_DNA"/>
</dbReference>
<accession>X1LJZ5</accession>
<reference evidence="3" key="1">
    <citation type="journal article" date="2014" name="Front. Microbiol.">
        <title>High frequency of phylogenetically diverse reductive dehalogenase-homologous genes in deep subseafloor sedimentary metagenomes.</title>
        <authorList>
            <person name="Kawai M."/>
            <person name="Futagami T."/>
            <person name="Toyoda A."/>
            <person name="Takaki Y."/>
            <person name="Nishi S."/>
            <person name="Hori S."/>
            <person name="Arai W."/>
            <person name="Tsubouchi T."/>
            <person name="Morono Y."/>
            <person name="Uchiyama I."/>
            <person name="Ito T."/>
            <person name="Fujiyama A."/>
            <person name="Inagaki F."/>
            <person name="Takami H."/>
        </authorList>
    </citation>
    <scope>NUCLEOTIDE SEQUENCE</scope>
    <source>
        <strain evidence="3">Expedition CK06-06</strain>
    </source>
</reference>
<sequence>HDDIEDTSCERHHRPTVWKLWGQPQAINAGDSMFALAYLVLLKLREKGIAETKIMRAIQVLGEACLELCEGQYLDIAYEGRGDVTTEDYLKMITKKTAALMAASTSIGACLVAEDEKVVSCLHEFGKNLGVAYQIHDDILGIWGAEEKIGKSVKSDISHRKKTLPVVYGLENSRDKDKQRLEKLYSQESVEGEDVTEVVEILNRSGARGYAQDLEQQYYHRALTKLEATGLDPSRRAPLSAAARFLMECDY</sequence>
<keyword evidence="2" id="KW-0460">Magnesium</keyword>
<dbReference type="CDD" id="cd00685">
    <property type="entry name" value="Trans_IPPS_HT"/>
    <property type="match status" value="1"/>
</dbReference>
<comment type="caution">
    <text evidence="3">The sequence shown here is derived from an EMBL/GenBank/DDBJ whole genome shotgun (WGS) entry which is preliminary data.</text>
</comment>
<gene>
    <name evidence="3" type="ORF">S06H3_08110</name>
</gene>
<evidence type="ECO:0008006" key="4">
    <source>
        <dbReference type="Google" id="ProtNLM"/>
    </source>
</evidence>
<dbReference type="AlphaFoldDB" id="X1LJZ5"/>
<dbReference type="GO" id="GO:0004659">
    <property type="term" value="F:prenyltransferase activity"/>
    <property type="evidence" value="ECO:0007669"/>
    <property type="project" value="InterPro"/>
</dbReference>
<dbReference type="SUPFAM" id="SSF48576">
    <property type="entry name" value="Terpenoid synthases"/>
    <property type="match status" value="1"/>
</dbReference>
<dbReference type="PANTHER" id="PTHR12001">
    <property type="entry name" value="GERANYLGERANYL PYROPHOSPHATE SYNTHASE"/>
    <property type="match status" value="1"/>
</dbReference>
<dbReference type="GO" id="GO:0046872">
    <property type="term" value="F:metal ion binding"/>
    <property type="evidence" value="ECO:0007669"/>
    <property type="project" value="UniProtKB-KW"/>
</dbReference>
<feature type="non-terminal residue" evidence="3">
    <location>
        <position position="1"/>
    </location>
</feature>
<dbReference type="GO" id="GO:0008299">
    <property type="term" value="P:isoprenoid biosynthetic process"/>
    <property type="evidence" value="ECO:0007669"/>
    <property type="project" value="InterPro"/>
</dbReference>
<protein>
    <recommendedName>
        <fullName evidence="4">Polyprenyl synthetase</fullName>
    </recommendedName>
</protein>
<dbReference type="Pfam" id="PF00348">
    <property type="entry name" value="polyprenyl_synt"/>
    <property type="match status" value="1"/>
</dbReference>
<dbReference type="Gene3D" id="1.10.600.10">
    <property type="entry name" value="Farnesyl Diphosphate Synthase"/>
    <property type="match status" value="1"/>
</dbReference>
<dbReference type="InterPro" id="IPR033749">
    <property type="entry name" value="Polyprenyl_synt_CS"/>
</dbReference>
<evidence type="ECO:0000256" key="2">
    <source>
        <dbReference type="ARBA" id="ARBA00022842"/>
    </source>
</evidence>
<dbReference type="InterPro" id="IPR000092">
    <property type="entry name" value="Polyprenyl_synt"/>
</dbReference>
<keyword evidence="1" id="KW-0479">Metal-binding</keyword>
<organism evidence="3">
    <name type="scientific">marine sediment metagenome</name>
    <dbReference type="NCBI Taxonomy" id="412755"/>
    <lineage>
        <taxon>unclassified sequences</taxon>
        <taxon>metagenomes</taxon>
        <taxon>ecological metagenomes</taxon>
    </lineage>
</organism>
<proteinExistence type="predicted"/>